<proteinExistence type="predicted"/>
<evidence type="ECO:0000259" key="2">
    <source>
        <dbReference type="Pfam" id="PF14343"/>
    </source>
</evidence>
<dbReference type="Proteomes" id="UP000479938">
    <property type="component" value="Unassembled WGS sequence"/>
</dbReference>
<gene>
    <name evidence="3" type="ORF">FLA105534_02567</name>
</gene>
<evidence type="ECO:0000313" key="3">
    <source>
        <dbReference type="EMBL" id="CAA9199374.1"/>
    </source>
</evidence>
<evidence type="ECO:0000256" key="1">
    <source>
        <dbReference type="SAM" id="SignalP"/>
    </source>
</evidence>
<feature type="chain" id="PRO_5026733759" description="PrcB C-terminal domain-containing protein" evidence="1">
    <location>
        <begin position="22"/>
        <end position="294"/>
    </location>
</feature>
<keyword evidence="1" id="KW-0732">Signal</keyword>
<protein>
    <recommendedName>
        <fullName evidence="2">PrcB C-terminal domain-containing protein</fullName>
    </recommendedName>
</protein>
<keyword evidence="4" id="KW-1185">Reference proteome</keyword>
<feature type="signal peptide" evidence="1">
    <location>
        <begin position="1"/>
        <end position="21"/>
    </location>
</feature>
<evidence type="ECO:0000313" key="4">
    <source>
        <dbReference type="Proteomes" id="UP000479938"/>
    </source>
</evidence>
<dbReference type="RefSeq" id="WP_173971148.1">
    <property type="nucleotide sequence ID" value="NZ_CADCSU010000097.1"/>
</dbReference>
<organism evidence="3 4">
    <name type="scientific">Flavobacterium bizetiae</name>
    <dbReference type="NCBI Taxonomy" id="2704140"/>
    <lineage>
        <taxon>Bacteria</taxon>
        <taxon>Pseudomonadati</taxon>
        <taxon>Bacteroidota</taxon>
        <taxon>Flavobacteriia</taxon>
        <taxon>Flavobacteriales</taxon>
        <taxon>Flavobacteriaceae</taxon>
        <taxon>Flavobacterium</taxon>
    </lineage>
</organism>
<dbReference type="AlphaFoldDB" id="A0A6J4GJL6"/>
<accession>A0A6J4GJL6</accession>
<name>A0A6J4GJL6_9FLAO</name>
<feature type="domain" description="PrcB C-terminal" evidence="2">
    <location>
        <begin position="94"/>
        <end position="148"/>
    </location>
</feature>
<dbReference type="InterPro" id="IPR025748">
    <property type="entry name" value="PrcB_C_dom"/>
</dbReference>
<dbReference type="PROSITE" id="PS51257">
    <property type="entry name" value="PROKAR_LIPOPROTEIN"/>
    <property type="match status" value="1"/>
</dbReference>
<dbReference type="Pfam" id="PF14343">
    <property type="entry name" value="PrcB_C"/>
    <property type="match status" value="1"/>
</dbReference>
<dbReference type="EMBL" id="CADCSU010000097">
    <property type="protein sequence ID" value="CAA9199374.1"/>
    <property type="molecule type" value="Genomic_DNA"/>
</dbReference>
<reference evidence="3 4" key="1">
    <citation type="submission" date="2020-02" db="EMBL/GenBank/DDBJ databases">
        <authorList>
            <person name="Criscuolo A."/>
        </authorList>
    </citation>
    <scope>NUCLEOTIDE SEQUENCE [LARGE SCALE GENOMIC DNA]</scope>
    <source>
        <strain evidence="3">CIP105534</strain>
    </source>
</reference>
<sequence>MKKLMLSLLIAFGFSACSLNNDDIKTDCGPTVESAFTGTPLLCAYNVKTYPTVPTYILVNTDEKLQSFFTKRDGVSACPNAGDLTVDFTKNYLVGLFSGLKNTTGYGIKITGMVENQCEILVTYYEKAPQPGEPITSTVNYPSDFILIPRTSKPILFNKTNENPDNIVVGTYFNQCTGGTDCRKFYQLNDYNILKFQNVAANGFDFNQYKYTVASKKGDYTLFLKSVPTEILNLKGQTKTYGTPDAANQGGTYFELRQAGIVTKIFIDNNDTSDQSSEIKLFKKAIQDKVAAQK</sequence>